<dbReference type="InterPro" id="IPR002657">
    <property type="entry name" value="BilAc:Na_symport/Acr3"/>
</dbReference>
<feature type="transmembrane region" description="Helical" evidence="8">
    <location>
        <begin position="168"/>
        <end position="186"/>
    </location>
</feature>
<keyword evidence="10" id="KW-1185">Reference proteome</keyword>
<dbReference type="RefSeq" id="WP_004080192.1">
    <property type="nucleotide sequence ID" value="NC_000853.1"/>
</dbReference>
<evidence type="ECO:0000256" key="4">
    <source>
        <dbReference type="ARBA" id="ARBA00022475"/>
    </source>
</evidence>
<evidence type="ECO:0000313" key="9">
    <source>
        <dbReference type="EMBL" id="AAD36248.1"/>
    </source>
</evidence>
<evidence type="ECO:0008006" key="11">
    <source>
        <dbReference type="Google" id="ProtNLM"/>
    </source>
</evidence>
<keyword evidence="7 8" id="KW-0472">Membrane</keyword>
<dbReference type="KEGG" id="tmw:THMA_1198"/>
<dbReference type="GO" id="GO:0015297">
    <property type="term" value="F:antiporter activity"/>
    <property type="evidence" value="ECO:0000318"/>
    <property type="project" value="GO_Central"/>
</dbReference>
<feature type="transmembrane region" description="Helical" evidence="8">
    <location>
        <begin position="102"/>
        <end position="120"/>
    </location>
</feature>
<keyword evidence="4" id="KW-1003">Cell membrane</keyword>
<evidence type="ECO:0000256" key="7">
    <source>
        <dbReference type="ARBA" id="ARBA00023136"/>
    </source>
</evidence>
<sequence length="324" mass="36304">MNFIQKMASHFSKNMLFYTLGIVLVGTTVSLLGDFRGLSKLVLPVVFLMIYPMMINVSFESLKNVKYAVNPLLVALALNFVVSPLLFYLFCLVFRVPTTIRISLILLAVAPSSSMGLGYVGLSKGNIVSASVIVAFTFLLSMVVYPVTFHFLGVVSESYPFTEILKDLLLVLILPLTLGVLTREFLERKFKIEHRRIKPLLSLLNILALYLLISIIFLTKGKMIVQHWKNSLLVAPVSALYYLTAISSAILLNRYAVRLSYEDHQAVVFTTVSKNVALTIGLLATSFASGQLAMYPAIVSLFQIIFLMSYLHLSERIQKWWSKS</sequence>
<reference evidence="9 10" key="1">
    <citation type="journal article" date="1999" name="Nature">
        <title>Evidence for lateral gene transfer between Archaea and Bacteria from genome sequence of Thermotoga maritima.</title>
        <authorList>
            <person name="Nelson K.E."/>
            <person name="Clayton R.A."/>
            <person name="Gill S.R."/>
            <person name="Gwinn M.L."/>
            <person name="Dodson R.J."/>
            <person name="Haft D.H."/>
            <person name="Hickey E.K."/>
            <person name="Peterson J.D."/>
            <person name="Nelson W.C."/>
            <person name="Ketchum K.A."/>
            <person name="McDonald L."/>
            <person name="Utterback T.R."/>
            <person name="Malek J.A."/>
            <person name="Linher K.D."/>
            <person name="Garrett M.M."/>
            <person name="Stewart A.M."/>
            <person name="Cotton M.D."/>
            <person name="Pratt M.S."/>
            <person name="Phillips C.A."/>
            <person name="Richardson D."/>
            <person name="Heidelberg J."/>
            <person name="Sutton G.G."/>
            <person name="Fleischmann R.D."/>
            <person name="White O."/>
            <person name="Salzberg S.L."/>
            <person name="Smith H.O."/>
            <person name="Venter J.C."/>
            <person name="Fraser C.M."/>
        </authorList>
    </citation>
    <scope>NUCLEOTIDE SEQUENCE [LARGE SCALE GENOMIC DNA]</scope>
    <source>
        <strain evidence="10">ATCC 43589 / DSM 3109 / JCM 10099 / NBRC 100826 / MSB8</strain>
    </source>
</reference>
<organism evidence="9 10">
    <name type="scientific">Thermotoga maritima (strain ATCC 43589 / DSM 3109 / JCM 10099 / NBRC 100826 / MSB8)</name>
    <dbReference type="NCBI Taxonomy" id="243274"/>
    <lineage>
        <taxon>Bacteria</taxon>
        <taxon>Thermotogati</taxon>
        <taxon>Thermotogota</taxon>
        <taxon>Thermotogae</taxon>
        <taxon>Thermotogales</taxon>
        <taxon>Thermotogaceae</taxon>
        <taxon>Thermotoga</taxon>
    </lineage>
</organism>
<evidence type="ECO:0000313" key="10">
    <source>
        <dbReference type="Proteomes" id="UP000008183"/>
    </source>
</evidence>
<feature type="transmembrane region" description="Helical" evidence="8">
    <location>
        <begin position="127"/>
        <end position="148"/>
    </location>
</feature>
<feature type="transmembrane region" description="Helical" evidence="8">
    <location>
        <begin position="15"/>
        <end position="35"/>
    </location>
</feature>
<gene>
    <name evidence="9" type="ordered locus">TM_1173</name>
</gene>
<dbReference type="GO" id="GO:0015104">
    <property type="term" value="F:antimonite transmembrane transporter activity"/>
    <property type="evidence" value="ECO:0000318"/>
    <property type="project" value="GO_Central"/>
</dbReference>
<keyword evidence="3" id="KW-0813">Transport</keyword>
<evidence type="ECO:0000256" key="6">
    <source>
        <dbReference type="ARBA" id="ARBA00022989"/>
    </source>
</evidence>
<dbReference type="KEGG" id="tma:TM1173"/>
<dbReference type="InParanoid" id="Q9X0Q5"/>
<dbReference type="PaxDb" id="243274-THEMA_08470"/>
<evidence type="ECO:0000256" key="3">
    <source>
        <dbReference type="ARBA" id="ARBA00022448"/>
    </source>
</evidence>
<dbReference type="GO" id="GO:0015699">
    <property type="term" value="P:antimonite transmembrane transport"/>
    <property type="evidence" value="ECO:0000318"/>
    <property type="project" value="GO_Central"/>
</dbReference>
<dbReference type="Proteomes" id="UP000008183">
    <property type="component" value="Chromosome"/>
</dbReference>
<dbReference type="EnsemblBacteria" id="AAD36248">
    <property type="protein sequence ID" value="AAD36248"/>
    <property type="gene ID" value="TM_1173"/>
</dbReference>
<dbReference type="GO" id="GO:0015700">
    <property type="term" value="P:arsenite transport"/>
    <property type="evidence" value="ECO:0000318"/>
    <property type="project" value="GO_Central"/>
</dbReference>
<protein>
    <recommendedName>
        <fullName evidence="11">Arsenical-resistance protein ACR3</fullName>
    </recommendedName>
</protein>
<accession>Q9X0Q5</accession>
<accession>G4FEH3</accession>
<comment type="similarity">
    <text evidence="2">Belongs to the arsenical resistance-3 (ACR3) (TC 2.A.59) family.</text>
</comment>
<dbReference type="AlphaFoldDB" id="Q9X0Q5"/>
<proteinExistence type="inferred from homology"/>
<dbReference type="KEGG" id="tmi:THEMA_08470"/>
<keyword evidence="6 8" id="KW-1133">Transmembrane helix</keyword>
<feature type="transmembrane region" description="Helical" evidence="8">
    <location>
        <begin position="198"/>
        <end position="219"/>
    </location>
</feature>
<evidence type="ECO:0000256" key="5">
    <source>
        <dbReference type="ARBA" id="ARBA00022692"/>
    </source>
</evidence>
<feature type="transmembrane region" description="Helical" evidence="8">
    <location>
        <begin position="293"/>
        <end position="313"/>
    </location>
</feature>
<dbReference type="PIR" id="H72285">
    <property type="entry name" value="H72285"/>
</dbReference>
<evidence type="ECO:0000256" key="2">
    <source>
        <dbReference type="ARBA" id="ARBA00010110"/>
    </source>
</evidence>
<evidence type="ECO:0000256" key="8">
    <source>
        <dbReference type="SAM" id="Phobius"/>
    </source>
</evidence>
<dbReference type="PATRIC" id="fig|243274.17.peg.1178"/>
<dbReference type="GO" id="GO:0015105">
    <property type="term" value="F:arsenite transmembrane transporter activity"/>
    <property type="evidence" value="ECO:0000318"/>
    <property type="project" value="GO_Central"/>
</dbReference>
<dbReference type="Gene3D" id="1.20.1530.20">
    <property type="match status" value="1"/>
</dbReference>
<evidence type="ECO:0000256" key="1">
    <source>
        <dbReference type="ARBA" id="ARBA00004651"/>
    </source>
</evidence>
<dbReference type="PANTHER" id="PTHR43057:SF1">
    <property type="entry name" value="ARSENICAL-RESISTANCE PROTEIN 3"/>
    <property type="match status" value="1"/>
</dbReference>
<feature type="transmembrane region" description="Helical" evidence="8">
    <location>
        <begin position="239"/>
        <end position="257"/>
    </location>
</feature>
<dbReference type="EMBL" id="AE000512">
    <property type="protein sequence ID" value="AAD36248.1"/>
    <property type="molecule type" value="Genomic_DNA"/>
</dbReference>
<feature type="transmembrane region" description="Helical" evidence="8">
    <location>
        <begin position="41"/>
        <end position="59"/>
    </location>
</feature>
<dbReference type="InterPro" id="IPR004706">
    <property type="entry name" value="Arsenical-R_Acr3"/>
</dbReference>
<dbReference type="PANTHER" id="PTHR43057">
    <property type="entry name" value="ARSENITE EFFLUX TRANSPORTER"/>
    <property type="match status" value="1"/>
</dbReference>
<name>Q9X0Q5_THEMA</name>
<dbReference type="KEGG" id="tmm:Tmari_1180"/>
<keyword evidence="5 8" id="KW-0812">Transmembrane</keyword>
<comment type="subcellular location">
    <subcellularLocation>
        <location evidence="1">Cell membrane</location>
        <topology evidence="1">Multi-pass membrane protein</topology>
    </subcellularLocation>
</comment>
<dbReference type="OrthoDB" id="1551454at2"/>
<dbReference type="GO" id="GO:0005886">
    <property type="term" value="C:plasma membrane"/>
    <property type="evidence" value="ECO:0000318"/>
    <property type="project" value="GO_Central"/>
</dbReference>
<dbReference type="InterPro" id="IPR038770">
    <property type="entry name" value="Na+/solute_symporter_sf"/>
</dbReference>
<feature type="transmembrane region" description="Helical" evidence="8">
    <location>
        <begin position="266"/>
        <end position="287"/>
    </location>
</feature>
<dbReference type="Pfam" id="PF01758">
    <property type="entry name" value="SBF"/>
    <property type="match status" value="1"/>
</dbReference>
<feature type="transmembrane region" description="Helical" evidence="8">
    <location>
        <begin position="71"/>
        <end position="96"/>
    </location>
</feature>
<dbReference type="FunCoup" id="Q9X0Q5">
    <property type="interactions" value="138"/>
</dbReference>